<dbReference type="CDD" id="cd14947">
    <property type="entry name" value="NBR1_like"/>
    <property type="match status" value="1"/>
</dbReference>
<dbReference type="InterPro" id="IPR010982">
    <property type="entry name" value="Lambda_DNA-bd_dom_sf"/>
</dbReference>
<protein>
    <recommendedName>
        <fullName evidence="2">HTH cro/C1-type domain-containing protein</fullName>
    </recommendedName>
</protein>
<dbReference type="SMART" id="SM00530">
    <property type="entry name" value="HTH_XRE"/>
    <property type="match status" value="1"/>
</dbReference>
<dbReference type="PANTHER" id="PTHR20930:SF0">
    <property type="entry name" value="PROTEIN ILRUN"/>
    <property type="match status" value="1"/>
</dbReference>
<evidence type="ECO:0000259" key="2">
    <source>
        <dbReference type="PROSITE" id="PS50943"/>
    </source>
</evidence>
<comment type="caution">
    <text evidence="3">The sequence shown here is derived from an EMBL/GenBank/DDBJ whole genome shotgun (WGS) entry which is preliminary data.</text>
</comment>
<dbReference type="Pfam" id="PF16158">
    <property type="entry name" value="N_BRCA1_IG"/>
    <property type="match status" value="1"/>
</dbReference>
<organism evidence="3 4">
    <name type="scientific">Gordonia terrae</name>
    <dbReference type="NCBI Taxonomy" id="2055"/>
    <lineage>
        <taxon>Bacteria</taxon>
        <taxon>Bacillati</taxon>
        <taxon>Actinomycetota</taxon>
        <taxon>Actinomycetes</taxon>
        <taxon>Mycobacteriales</taxon>
        <taxon>Gordoniaceae</taxon>
        <taxon>Gordonia</taxon>
    </lineage>
</organism>
<dbReference type="GO" id="GO:0003677">
    <property type="term" value="F:DNA binding"/>
    <property type="evidence" value="ECO:0007669"/>
    <property type="project" value="InterPro"/>
</dbReference>
<feature type="region of interest" description="Disordered" evidence="1">
    <location>
        <begin position="98"/>
        <end position="124"/>
    </location>
</feature>
<feature type="compositionally biased region" description="Pro residues" evidence="1">
    <location>
        <begin position="111"/>
        <end position="121"/>
    </location>
</feature>
<dbReference type="InterPro" id="IPR032350">
    <property type="entry name" value="Nbr1_FW"/>
</dbReference>
<dbReference type="RefSeq" id="WP_101822017.1">
    <property type="nucleotide sequence ID" value="NZ_PKJC01000023.1"/>
</dbReference>
<sequence length="245" mass="26404">MNAAQRPAGGRRGRPETPLPAPDSPLARLGAHLRKLRRINGLSQTELAQQAECSSTTISQTELGKFRPSPELVATFDTILHGDGILTGFLADVVAEDRSNRPPRSPAQAPETPPPAQPRPIPGDVSEWVDDVTVPDGTLMAPGERFVKVWRLRNAGTVAWEDRYLKRLGSLGSAGQVSTPALSPIPHTEPGETVDISVHCKAHLLPGTSIAHFKMTDAHGHLYYPDLNPDGIRLAITVVEGRAPR</sequence>
<dbReference type="Proteomes" id="UP000234662">
    <property type="component" value="Unassembled WGS sequence"/>
</dbReference>
<proteinExistence type="predicted"/>
<evidence type="ECO:0000256" key="1">
    <source>
        <dbReference type="SAM" id="MobiDB-lite"/>
    </source>
</evidence>
<dbReference type="PROSITE" id="PS50943">
    <property type="entry name" value="HTH_CROC1"/>
    <property type="match status" value="1"/>
</dbReference>
<evidence type="ECO:0000313" key="4">
    <source>
        <dbReference type="Proteomes" id="UP000234662"/>
    </source>
</evidence>
<dbReference type="InterPro" id="IPR001387">
    <property type="entry name" value="Cro/C1-type_HTH"/>
</dbReference>
<dbReference type="Gene3D" id="2.60.40.10">
    <property type="entry name" value="Immunoglobulins"/>
    <property type="match status" value="1"/>
</dbReference>
<dbReference type="PANTHER" id="PTHR20930">
    <property type="entry name" value="OVARIAN CARCINOMA ANTIGEN CA125-RELATED"/>
    <property type="match status" value="1"/>
</dbReference>
<dbReference type="Pfam" id="PF13560">
    <property type="entry name" value="HTH_31"/>
    <property type="match status" value="1"/>
</dbReference>
<name>A0A2I1R344_9ACTN</name>
<dbReference type="CDD" id="cd00093">
    <property type="entry name" value="HTH_XRE"/>
    <property type="match status" value="1"/>
</dbReference>
<feature type="region of interest" description="Disordered" evidence="1">
    <location>
        <begin position="1"/>
        <end position="25"/>
    </location>
</feature>
<dbReference type="GO" id="GO:0005975">
    <property type="term" value="P:carbohydrate metabolic process"/>
    <property type="evidence" value="ECO:0007669"/>
    <property type="project" value="UniProtKB-ARBA"/>
</dbReference>
<gene>
    <name evidence="3" type="ORF">CYJ73_20985</name>
</gene>
<accession>A0A2I1R344</accession>
<dbReference type="InterPro" id="IPR013783">
    <property type="entry name" value="Ig-like_fold"/>
</dbReference>
<dbReference type="AlphaFoldDB" id="A0A2I1R344"/>
<reference evidence="3 4" key="1">
    <citation type="submission" date="2017-12" db="EMBL/GenBank/DDBJ databases">
        <title>Phylogenetic diversity of female urinary microbiome.</title>
        <authorList>
            <person name="Thomas-White K."/>
            <person name="Wolfe A.J."/>
        </authorList>
    </citation>
    <scope>NUCLEOTIDE SEQUENCE [LARGE SCALE GENOMIC DNA]</scope>
    <source>
        <strain evidence="3 4">UMB0777</strain>
    </source>
</reference>
<evidence type="ECO:0000313" key="3">
    <source>
        <dbReference type="EMBL" id="PKZ63543.1"/>
    </source>
</evidence>
<feature type="domain" description="HTH cro/C1-type" evidence="2">
    <location>
        <begin position="33"/>
        <end position="72"/>
    </location>
</feature>
<dbReference type="Gene3D" id="1.10.260.40">
    <property type="entry name" value="lambda repressor-like DNA-binding domains"/>
    <property type="match status" value="1"/>
</dbReference>
<dbReference type="SUPFAM" id="SSF47413">
    <property type="entry name" value="lambda repressor-like DNA-binding domains"/>
    <property type="match status" value="1"/>
</dbReference>
<dbReference type="EMBL" id="PKJC01000023">
    <property type="protein sequence ID" value="PKZ63543.1"/>
    <property type="molecule type" value="Genomic_DNA"/>
</dbReference>